<evidence type="ECO:0000313" key="6">
    <source>
        <dbReference type="Proteomes" id="UP001238467"/>
    </source>
</evidence>
<evidence type="ECO:0000256" key="3">
    <source>
        <dbReference type="SAM" id="Phobius"/>
    </source>
</evidence>
<dbReference type="Proteomes" id="UP001238467">
    <property type="component" value="Unassembled WGS sequence"/>
</dbReference>
<keyword evidence="3" id="KW-0472">Membrane</keyword>
<feature type="domain" description="HIRAN" evidence="4">
    <location>
        <begin position="74"/>
        <end position="111"/>
    </location>
</feature>
<proteinExistence type="predicted"/>
<gene>
    <name evidence="5" type="ORF">J2S76_004213</name>
</gene>
<name>A0ABU0DMS9_9HYPH</name>
<evidence type="ECO:0000259" key="4">
    <source>
        <dbReference type="Pfam" id="PF08797"/>
    </source>
</evidence>
<evidence type="ECO:0000256" key="1">
    <source>
        <dbReference type="ARBA" id="ARBA00022723"/>
    </source>
</evidence>
<feature type="transmembrane region" description="Helical" evidence="3">
    <location>
        <begin position="6"/>
        <end position="25"/>
    </location>
</feature>
<keyword evidence="1" id="KW-0479">Metal-binding</keyword>
<keyword evidence="6" id="KW-1185">Reference proteome</keyword>
<dbReference type="Pfam" id="PF08797">
    <property type="entry name" value="HIRAN"/>
    <property type="match status" value="1"/>
</dbReference>
<comment type="caution">
    <text evidence="5">The sequence shown here is derived from an EMBL/GenBank/DDBJ whole genome shotgun (WGS) entry which is preliminary data.</text>
</comment>
<keyword evidence="2" id="KW-0378">Hydrolase</keyword>
<evidence type="ECO:0000313" key="5">
    <source>
        <dbReference type="EMBL" id="MDQ0349762.1"/>
    </source>
</evidence>
<keyword evidence="3" id="KW-1133">Transmembrane helix</keyword>
<sequence>MTMGEGLLVLIVIVSLAAWAFMRFARPKGRRVIRYIGDGSFAENIVGESNYQAELESFVGRSEDGAEFMIDAWLVPEPDNRHDRKAIRVDIMGRTVGYIPRDATSYYHAGLKGGRGRCRAMIVGGWDRGSRGKGSFGVKLDVKSRTLFEVIS</sequence>
<accession>A0ABU0DMS9</accession>
<organism evidence="5 6">
    <name type="scientific">Ancylobacter vacuolatus</name>
    <dbReference type="NCBI Taxonomy" id="223389"/>
    <lineage>
        <taxon>Bacteria</taxon>
        <taxon>Pseudomonadati</taxon>
        <taxon>Pseudomonadota</taxon>
        <taxon>Alphaproteobacteria</taxon>
        <taxon>Hyphomicrobiales</taxon>
        <taxon>Xanthobacteraceae</taxon>
        <taxon>Ancylobacter</taxon>
    </lineage>
</organism>
<keyword evidence="3" id="KW-0812">Transmembrane</keyword>
<protein>
    <recommendedName>
        <fullName evidence="4">HIRAN domain-containing protein</fullName>
    </recommendedName>
</protein>
<dbReference type="Gene3D" id="3.30.70.2330">
    <property type="match status" value="1"/>
</dbReference>
<reference evidence="5 6" key="1">
    <citation type="submission" date="2023-07" db="EMBL/GenBank/DDBJ databases">
        <title>Genomic Encyclopedia of Type Strains, Phase IV (KMG-IV): sequencing the most valuable type-strain genomes for metagenomic binning, comparative biology and taxonomic classification.</title>
        <authorList>
            <person name="Goeker M."/>
        </authorList>
    </citation>
    <scope>NUCLEOTIDE SEQUENCE [LARGE SCALE GENOMIC DNA]</scope>
    <source>
        <strain evidence="5 6">DSM 1277</strain>
    </source>
</reference>
<evidence type="ECO:0000256" key="2">
    <source>
        <dbReference type="ARBA" id="ARBA00022801"/>
    </source>
</evidence>
<dbReference type="InterPro" id="IPR014905">
    <property type="entry name" value="HIRAN"/>
</dbReference>
<dbReference type="RefSeq" id="WP_307063725.1">
    <property type="nucleotide sequence ID" value="NZ_JAUSUH010000012.1"/>
</dbReference>
<dbReference type="EMBL" id="JAUSUH010000012">
    <property type="protein sequence ID" value="MDQ0349762.1"/>
    <property type="molecule type" value="Genomic_DNA"/>
</dbReference>